<keyword evidence="1" id="KW-0675">Receptor</keyword>
<keyword evidence="2" id="KW-1185">Reference proteome</keyword>
<dbReference type="EMBL" id="CM043022">
    <property type="protein sequence ID" value="KAI4455846.1"/>
    <property type="molecule type" value="Genomic_DNA"/>
</dbReference>
<proteinExistence type="predicted"/>
<comment type="caution">
    <text evidence="1">The sequence shown here is derived from an EMBL/GenBank/DDBJ whole genome shotgun (WGS) entry which is preliminary data.</text>
</comment>
<name>A0ACB9SKZ4_HOLOL</name>
<dbReference type="Proteomes" id="UP001056778">
    <property type="component" value="Chromosome 8"/>
</dbReference>
<protein>
    <submittedName>
        <fullName evidence="1">Ionotropic receptor 20a-related</fullName>
    </submittedName>
</protein>
<evidence type="ECO:0000313" key="1">
    <source>
        <dbReference type="EMBL" id="KAI4455846.1"/>
    </source>
</evidence>
<gene>
    <name evidence="1" type="ORF">MML48_8g00004422</name>
</gene>
<organism evidence="1 2">
    <name type="scientific">Holotrichia oblita</name>
    <name type="common">Chafer beetle</name>
    <dbReference type="NCBI Taxonomy" id="644536"/>
    <lineage>
        <taxon>Eukaryota</taxon>
        <taxon>Metazoa</taxon>
        <taxon>Ecdysozoa</taxon>
        <taxon>Arthropoda</taxon>
        <taxon>Hexapoda</taxon>
        <taxon>Insecta</taxon>
        <taxon>Pterygota</taxon>
        <taxon>Neoptera</taxon>
        <taxon>Endopterygota</taxon>
        <taxon>Coleoptera</taxon>
        <taxon>Polyphaga</taxon>
        <taxon>Scarabaeiformia</taxon>
        <taxon>Scarabaeidae</taxon>
        <taxon>Melolonthinae</taxon>
        <taxon>Holotrichia</taxon>
    </lineage>
</organism>
<evidence type="ECO:0000313" key="2">
    <source>
        <dbReference type="Proteomes" id="UP001056778"/>
    </source>
</evidence>
<sequence>MVNNNLPLYTLHFINEKLAEHILLEIAESSFIRRNIYYIFYWGKVTLQRYFLRNIHEAMKIVLITNPRPDTYRVYFSQATSHRKHHLTMVNWWTKRKRLFNHPTLPSSADIYKDFKGKLILVPVIHKPPWHFVRYENDSFEVVGGRDDKLLSLIAAKLNFRYKYIDPPERIQGSTLSSNGSFDGVLGLIWRREVEFFLGDMALSWERSSVAEFSFLTLADSGAFVTHAPDTLNEALALIRPFHWKVWSAIILTFLVSGPTLYALIALPNLWQPRFLIKSHKKLFCDCIWFTMGLFLRQSDKQPSKSNKFRFCTILLAIAATYVIGDMYSANLTSLLAKPVREKSINNLIQLEEAMIYKDFQLYVEKYSSIHRLLENGTSIYGRLWNLMTTRQASYLINSIEDGVKMVKDFRNVVVIGGRETLFFDTQRFGPSNFHLSEKINTAYSAIAFQLGCPYIDNVNRILMAIFEAGILTKMTEDEYEKLGKQQTKHIQNNGKQLDITAESRKIIKVTQYNDKFKAINIKMLQGAFYLLFIGYSIAGKK</sequence>
<accession>A0ACB9SKZ4</accession>
<reference evidence="1" key="1">
    <citation type="submission" date="2022-04" db="EMBL/GenBank/DDBJ databases">
        <title>Chromosome-scale genome assembly of Holotrichia oblita Faldermann.</title>
        <authorList>
            <person name="Rongchong L."/>
        </authorList>
    </citation>
    <scope>NUCLEOTIDE SEQUENCE</scope>
    <source>
        <strain evidence="1">81SQS9</strain>
    </source>
</reference>